<dbReference type="InterPro" id="IPR036812">
    <property type="entry name" value="NAD(P)_OxRdtase_dom_sf"/>
</dbReference>
<comment type="similarity">
    <text evidence="2">Belongs to the aldo/keto reductase family. Glutamate--cysteine ligase light chain subfamily.</text>
</comment>
<feature type="compositionally biased region" description="Low complexity" evidence="9">
    <location>
        <begin position="375"/>
        <end position="385"/>
    </location>
</feature>
<dbReference type="CDD" id="cd10442">
    <property type="entry name" value="GIY-YIG_PLEs"/>
    <property type="match status" value="1"/>
</dbReference>
<organism evidence="11 12">
    <name type="scientific">Periplaneta americana</name>
    <name type="common">American cockroach</name>
    <name type="synonym">Blatta americana</name>
    <dbReference type="NCBI Taxonomy" id="6978"/>
    <lineage>
        <taxon>Eukaryota</taxon>
        <taxon>Metazoa</taxon>
        <taxon>Ecdysozoa</taxon>
        <taxon>Arthropoda</taxon>
        <taxon>Hexapoda</taxon>
        <taxon>Insecta</taxon>
        <taxon>Pterygota</taxon>
        <taxon>Neoptera</taxon>
        <taxon>Polyneoptera</taxon>
        <taxon>Dictyoptera</taxon>
        <taxon>Blattodea</taxon>
        <taxon>Blattoidea</taxon>
        <taxon>Blattidae</taxon>
        <taxon>Blattinae</taxon>
        <taxon>Periplaneta</taxon>
    </lineage>
</organism>
<dbReference type="Proteomes" id="UP001148838">
    <property type="component" value="Unassembled WGS sequence"/>
</dbReference>
<evidence type="ECO:0000313" key="11">
    <source>
        <dbReference type="EMBL" id="KAJ4428866.1"/>
    </source>
</evidence>
<evidence type="ECO:0000256" key="4">
    <source>
        <dbReference type="ARBA" id="ARBA00022684"/>
    </source>
</evidence>
<evidence type="ECO:0000256" key="5">
    <source>
        <dbReference type="ARBA" id="ARBA00030406"/>
    </source>
</evidence>
<comment type="caution">
    <text evidence="11">The sequence shown here is derived from an EMBL/GenBank/DDBJ whole genome shotgun (WGS) entry which is preliminary data.</text>
</comment>
<accession>A0ABQ8S4S2</accession>
<sequence>MYPEIPLPPKPILTRWGTWLEAVEYYAEHIDSINNVLLALDSEDAVSIDTAKTVTCDISVKNDLAHIQHTFSCIIKTLKSLQNRHLSLSESFEIINSTVEQLNRGRGKVADAVRAKVDTVLSKTPGYEELQKVVAVMSGESTVKINLDLSPADIVKLNYVPVTSCDVERSFSQYKSILRDNRRRFTFQHLKEMFVTYCYAKQFILHKAFKNNGYDNNIIRKSTYKNSRPEAHEQAPELMNMKQKAFLPYIEGTTDRIGKLLRKFNIKTVYNAPHKISHSLVKFKDKLPYLQSAGIYTIPCSCGLKYVGQTGCTVEDRRKEHIRLCKYGPYEKSAIALHSADSGHAIEFDNIKIIDKEDNTKDWLKKPSTSNNIPTTQQGRGVTTQQLMGKSIPRSYLGTRNQVSTCTRRPPFIQTSGTLVESLKITLANWQPSNKEGDTIQVYRTEDGLGTKLDPEERKGLKVSVKVFISSLRREALVEALDSVFAALHTSCIDSLVLAYPCKTEPCLLLPGLKELWQVLEEYVEQQKLISIGVSDVETDVFIALHGWARIKPSIIQINLASCCVVPPALQAFTKENDVQLLTHSDPFEILPRAALNDVFGSVADNGLNSVELHWALRFQVHVKCRGVLSSKGYLLSVHRSSQKHAEEMTDISKP</sequence>
<feature type="domain" description="NADP-dependent oxidoreductase" evidence="10">
    <location>
        <begin position="439"/>
        <end position="584"/>
    </location>
</feature>
<proteinExistence type="inferred from homology"/>
<dbReference type="SUPFAM" id="SSF53098">
    <property type="entry name" value="Ribonuclease H-like"/>
    <property type="match status" value="1"/>
</dbReference>
<dbReference type="InterPro" id="IPR012337">
    <property type="entry name" value="RNaseH-like_sf"/>
</dbReference>
<name>A0ABQ8S4S2_PERAM</name>
<keyword evidence="4" id="KW-0317">Glutathione biosynthesis</keyword>
<dbReference type="Pfam" id="PF00248">
    <property type="entry name" value="Aldo_ket_red"/>
    <property type="match status" value="1"/>
</dbReference>
<evidence type="ECO:0000256" key="9">
    <source>
        <dbReference type="SAM" id="MobiDB-lite"/>
    </source>
</evidence>
<dbReference type="SUPFAM" id="SSF51430">
    <property type="entry name" value="NAD(P)-linked oxidoreductase"/>
    <property type="match status" value="1"/>
</dbReference>
<dbReference type="Gene3D" id="3.20.20.100">
    <property type="entry name" value="NADP-dependent oxidoreductase domain"/>
    <property type="match status" value="1"/>
</dbReference>
<evidence type="ECO:0000256" key="2">
    <source>
        <dbReference type="ARBA" id="ARBA00008612"/>
    </source>
</evidence>
<evidence type="ECO:0000256" key="7">
    <source>
        <dbReference type="ARBA" id="ARBA00031732"/>
    </source>
</evidence>
<keyword evidence="12" id="KW-1185">Reference proteome</keyword>
<comment type="subunit">
    <text evidence="3">Heterodimer of a catalytic heavy chain and a regulatory light chain.</text>
</comment>
<evidence type="ECO:0000256" key="8">
    <source>
        <dbReference type="ARBA" id="ARBA00032926"/>
    </source>
</evidence>
<dbReference type="InterPro" id="IPR023210">
    <property type="entry name" value="NADP_OxRdtase_dom"/>
</dbReference>
<dbReference type="PANTHER" id="PTHR13295">
    <property type="entry name" value="GLUTAMATE CYSTEINE LIGASE REGULATORY SUBUNIT"/>
    <property type="match status" value="1"/>
</dbReference>
<reference evidence="11 12" key="1">
    <citation type="journal article" date="2022" name="Allergy">
        <title>Genome assembly and annotation of Periplaneta americana reveal a comprehensive cockroach allergen profile.</title>
        <authorList>
            <person name="Wang L."/>
            <person name="Xiong Q."/>
            <person name="Saelim N."/>
            <person name="Wang L."/>
            <person name="Nong W."/>
            <person name="Wan A.T."/>
            <person name="Shi M."/>
            <person name="Liu X."/>
            <person name="Cao Q."/>
            <person name="Hui J.H.L."/>
            <person name="Sookrung N."/>
            <person name="Leung T.F."/>
            <person name="Tungtrongchitr A."/>
            <person name="Tsui S.K.W."/>
        </authorList>
    </citation>
    <scope>NUCLEOTIDE SEQUENCE [LARGE SCALE GENOMIC DNA]</scope>
    <source>
        <strain evidence="11">PWHHKU_190912</strain>
    </source>
</reference>
<evidence type="ECO:0000256" key="6">
    <source>
        <dbReference type="ARBA" id="ARBA00031154"/>
    </source>
</evidence>
<evidence type="ECO:0000256" key="1">
    <source>
        <dbReference type="ARBA" id="ARBA00005006"/>
    </source>
</evidence>
<dbReference type="EMBL" id="JAJSOF020000036">
    <property type="protein sequence ID" value="KAJ4428866.1"/>
    <property type="molecule type" value="Genomic_DNA"/>
</dbReference>
<protein>
    <recommendedName>
        <fullName evidence="7">GCS light chain</fullName>
    </recommendedName>
    <alternativeName>
        <fullName evidence="5">Gamma-ECS regulatory subunit</fullName>
    </alternativeName>
    <alternativeName>
        <fullName evidence="8">Gamma-glutamylcysteine synthetase regulatory subunit</fullName>
    </alternativeName>
    <alternativeName>
        <fullName evidence="6">Glutamate--cysteine ligase modifier subunit</fullName>
    </alternativeName>
</protein>
<dbReference type="PANTHER" id="PTHR13295:SF4">
    <property type="entry name" value="GLUTAMATE--CYSTEINE LIGASE REGULATORY SUBUNIT"/>
    <property type="match status" value="1"/>
</dbReference>
<evidence type="ECO:0000259" key="10">
    <source>
        <dbReference type="Pfam" id="PF00248"/>
    </source>
</evidence>
<evidence type="ECO:0000256" key="3">
    <source>
        <dbReference type="ARBA" id="ARBA00011532"/>
    </source>
</evidence>
<evidence type="ECO:0000313" key="12">
    <source>
        <dbReference type="Proteomes" id="UP001148838"/>
    </source>
</evidence>
<gene>
    <name evidence="11" type="ORF">ANN_25859</name>
</gene>
<comment type="pathway">
    <text evidence="1">Sulfur metabolism; glutathione biosynthesis; glutathione from L-cysteine and L-glutamate: step 1/2.</text>
</comment>
<dbReference type="InterPro" id="IPR032963">
    <property type="entry name" value="Gclm"/>
</dbReference>
<feature type="region of interest" description="Disordered" evidence="9">
    <location>
        <begin position="363"/>
        <end position="385"/>
    </location>
</feature>